<comment type="subcellular location">
    <subcellularLocation>
        <location evidence="1 3">Nucleus</location>
    </subcellularLocation>
</comment>
<gene>
    <name evidence="5" type="ORF">URODEC1_LOCUS63474</name>
</gene>
<dbReference type="Gene3D" id="1.20.1160.11">
    <property type="entry name" value="Paired amphipathic helix"/>
    <property type="match status" value="1"/>
</dbReference>
<organism evidence="5 6">
    <name type="scientific">Urochloa decumbens</name>
    <dbReference type="NCBI Taxonomy" id="240449"/>
    <lineage>
        <taxon>Eukaryota</taxon>
        <taxon>Viridiplantae</taxon>
        <taxon>Streptophyta</taxon>
        <taxon>Embryophyta</taxon>
        <taxon>Tracheophyta</taxon>
        <taxon>Spermatophyta</taxon>
        <taxon>Magnoliopsida</taxon>
        <taxon>Liliopsida</taxon>
        <taxon>Poales</taxon>
        <taxon>Poaceae</taxon>
        <taxon>PACMAD clade</taxon>
        <taxon>Panicoideae</taxon>
        <taxon>Panicodae</taxon>
        <taxon>Paniceae</taxon>
        <taxon>Melinidinae</taxon>
        <taxon>Urochloa</taxon>
    </lineage>
</organism>
<dbReference type="FunFam" id="1.20.1160.11:FF:000001">
    <property type="entry name" value="Paired amphipathic helix protein Sin3"/>
    <property type="match status" value="1"/>
</dbReference>
<evidence type="ECO:0000256" key="2">
    <source>
        <dbReference type="ARBA" id="ARBA00023242"/>
    </source>
</evidence>
<dbReference type="AlphaFoldDB" id="A0ABC9BGD3"/>
<keyword evidence="6" id="KW-1185">Reference proteome</keyword>
<feature type="compositionally biased region" description="Low complexity" evidence="4">
    <location>
        <begin position="34"/>
        <end position="50"/>
    </location>
</feature>
<dbReference type="GO" id="GO:0005634">
    <property type="term" value="C:nucleus"/>
    <property type="evidence" value="ECO:0007669"/>
    <property type="project" value="UniProtKB-SubCell"/>
</dbReference>
<name>A0ABC9BGD3_9POAL</name>
<evidence type="ECO:0000256" key="3">
    <source>
        <dbReference type="PROSITE-ProRule" id="PRU00810"/>
    </source>
</evidence>
<dbReference type="EMBL" id="OZ075135">
    <property type="protein sequence ID" value="CAL4997631.1"/>
    <property type="molecule type" value="Genomic_DNA"/>
</dbReference>
<sequence>MGYPPGGLKHDREEDDEEEEHAAPPPASRPRIDPTPAAAPARRVRPLRPASAEADRYLNALRREFADKPDKVDEFRAILLDYHHMSIDIAGVVERMQALLNGYPDLIRGFNAFLPRGYALKVDDDQQGGGEGDA</sequence>
<evidence type="ECO:0000313" key="5">
    <source>
        <dbReference type="EMBL" id="CAL4997631.1"/>
    </source>
</evidence>
<evidence type="ECO:0000313" key="6">
    <source>
        <dbReference type="Proteomes" id="UP001497457"/>
    </source>
</evidence>
<proteinExistence type="predicted"/>
<dbReference type="InterPro" id="IPR039774">
    <property type="entry name" value="Sin3-like"/>
</dbReference>
<accession>A0ABC9BGD3</accession>
<dbReference type="InterPro" id="IPR036600">
    <property type="entry name" value="PAH_sf"/>
</dbReference>
<dbReference type="PANTHER" id="PTHR12346">
    <property type="entry name" value="SIN3B-RELATED"/>
    <property type="match status" value="1"/>
</dbReference>
<reference evidence="5 6" key="2">
    <citation type="submission" date="2024-10" db="EMBL/GenBank/DDBJ databases">
        <authorList>
            <person name="Ryan C."/>
        </authorList>
    </citation>
    <scope>NUCLEOTIDE SEQUENCE [LARGE SCALE GENOMIC DNA]</scope>
</reference>
<feature type="region of interest" description="Disordered" evidence="4">
    <location>
        <begin position="1"/>
        <end position="50"/>
    </location>
</feature>
<dbReference type="SUPFAM" id="SSF47762">
    <property type="entry name" value="PAH2 domain"/>
    <property type="match status" value="1"/>
</dbReference>
<dbReference type="Proteomes" id="UP001497457">
    <property type="component" value="Chromosome 25rd"/>
</dbReference>
<reference evidence="6" key="1">
    <citation type="submission" date="2024-06" db="EMBL/GenBank/DDBJ databases">
        <authorList>
            <person name="Ryan C."/>
        </authorList>
    </citation>
    <scope>NUCLEOTIDE SEQUENCE [LARGE SCALE GENOMIC DNA]</scope>
</reference>
<dbReference type="Pfam" id="PF02671">
    <property type="entry name" value="PAH"/>
    <property type="match status" value="1"/>
</dbReference>
<keyword evidence="2 3" id="KW-0539">Nucleus</keyword>
<protein>
    <recommendedName>
        <fullName evidence="7">PAH2 domain-containing protein</fullName>
    </recommendedName>
</protein>
<evidence type="ECO:0000256" key="4">
    <source>
        <dbReference type="SAM" id="MobiDB-lite"/>
    </source>
</evidence>
<dbReference type="PROSITE" id="PS51477">
    <property type="entry name" value="PAH"/>
    <property type="match status" value="1"/>
</dbReference>
<evidence type="ECO:0008006" key="7">
    <source>
        <dbReference type="Google" id="ProtNLM"/>
    </source>
</evidence>
<dbReference type="InterPro" id="IPR003822">
    <property type="entry name" value="PAH"/>
</dbReference>
<evidence type="ECO:0000256" key="1">
    <source>
        <dbReference type="ARBA" id="ARBA00004123"/>
    </source>
</evidence>